<dbReference type="Proteomes" id="UP000198836">
    <property type="component" value="Unassembled WGS sequence"/>
</dbReference>
<protein>
    <recommendedName>
        <fullName evidence="3">DUF4272 domain-containing protein</fullName>
    </recommendedName>
</protein>
<evidence type="ECO:0000313" key="2">
    <source>
        <dbReference type="Proteomes" id="UP000198836"/>
    </source>
</evidence>
<organism evidence="1 2">
    <name type="scientific">Pedobacter suwonensis</name>
    <dbReference type="NCBI Taxonomy" id="332999"/>
    <lineage>
        <taxon>Bacteria</taxon>
        <taxon>Pseudomonadati</taxon>
        <taxon>Bacteroidota</taxon>
        <taxon>Sphingobacteriia</taxon>
        <taxon>Sphingobacteriales</taxon>
        <taxon>Sphingobacteriaceae</taxon>
        <taxon>Pedobacter</taxon>
    </lineage>
</organism>
<dbReference type="Pfam" id="PF14094">
    <property type="entry name" value="DUF4272"/>
    <property type="match status" value="1"/>
</dbReference>
<evidence type="ECO:0008006" key="3">
    <source>
        <dbReference type="Google" id="ProtNLM"/>
    </source>
</evidence>
<gene>
    <name evidence="1" type="ORF">SAMN04488511_10621</name>
</gene>
<dbReference type="AlphaFoldDB" id="A0A1I0T6F4"/>
<dbReference type="InterPro" id="IPR025368">
    <property type="entry name" value="DUF4272"/>
</dbReference>
<accession>A0A1I0T6F4</accession>
<name>A0A1I0T6F4_9SPHI</name>
<dbReference type="RefSeq" id="WP_090982420.1">
    <property type="nucleotide sequence ID" value="NZ_FOJM01000006.1"/>
</dbReference>
<evidence type="ECO:0000313" key="1">
    <source>
        <dbReference type="EMBL" id="SFA46616.1"/>
    </source>
</evidence>
<proteinExistence type="predicted"/>
<keyword evidence="2" id="KW-1185">Reference proteome</keyword>
<reference evidence="2" key="1">
    <citation type="submission" date="2016-10" db="EMBL/GenBank/DDBJ databases">
        <authorList>
            <person name="Varghese N."/>
            <person name="Submissions S."/>
        </authorList>
    </citation>
    <scope>NUCLEOTIDE SEQUENCE [LARGE SCALE GENOMIC DNA]</scope>
    <source>
        <strain evidence="2">DSM 18130</strain>
    </source>
</reference>
<dbReference type="EMBL" id="FOJM01000006">
    <property type="protein sequence ID" value="SFA46616.1"/>
    <property type="molecule type" value="Genomic_DNA"/>
</dbReference>
<dbReference type="OrthoDB" id="4399984at2"/>
<sequence length="407" mass="46502">MIATFYSHHIGFNKITNILKEVYPKGILSVSQDGENHYAELIIKGGLFRADQKINISYREKAKVSYRFSNEDTSALAVNLNGLYNYVSSLPAEKPEVKNLLLRKIETINCEYSLWQEEGDTKKLKPLIERLALSFDAIIFTQPGTLISRSDSQHFVDKYLNLILDADGRSEVEKLDVQIESKYYDVDQSGVSSEQLERKAASEAFLVEKKIKVNNYLPCIESEAEITVRTPQEIATRVCILAVTNFVAFEVISPESAIDYLKEYKLWDDTTPNEKDFLLNPTPEKRIAETWKSECIWTLLWALDKVDELGFPQELCNLNDITLDEYPVGGDNDPNLFILGANKSKTVKELLDANDLYYRLDWACVDARLNGQVMATVQPGVVYERHYALNWLIRYADAEWDDVTCDT</sequence>
<dbReference type="STRING" id="332999.SAMN04488511_10621"/>